<dbReference type="EnsemblPlants" id="AVESA.00010b.r2.7AG1195570.1">
    <property type="protein sequence ID" value="AVESA.00010b.r2.7AG1195570.1.CDS.1"/>
    <property type="gene ID" value="AVESA.00010b.r2.7AG1195570"/>
</dbReference>
<evidence type="ECO:0000313" key="2">
    <source>
        <dbReference type="Proteomes" id="UP001732700"/>
    </source>
</evidence>
<keyword evidence="2" id="KW-1185">Reference proteome</keyword>
<reference evidence="1" key="1">
    <citation type="submission" date="2021-05" db="EMBL/GenBank/DDBJ databases">
        <authorList>
            <person name="Scholz U."/>
            <person name="Mascher M."/>
            <person name="Fiebig A."/>
        </authorList>
    </citation>
    <scope>NUCLEOTIDE SEQUENCE [LARGE SCALE GENOMIC DNA]</scope>
</reference>
<accession>A0ACD5ZMF5</accession>
<name>A0ACD5ZMF5_AVESA</name>
<evidence type="ECO:0000313" key="1">
    <source>
        <dbReference type="EnsemblPlants" id="AVESA.00010b.r2.7AG1195570.1.CDS.1"/>
    </source>
</evidence>
<organism evidence="1 2">
    <name type="scientific">Avena sativa</name>
    <name type="common">Oat</name>
    <dbReference type="NCBI Taxonomy" id="4498"/>
    <lineage>
        <taxon>Eukaryota</taxon>
        <taxon>Viridiplantae</taxon>
        <taxon>Streptophyta</taxon>
        <taxon>Embryophyta</taxon>
        <taxon>Tracheophyta</taxon>
        <taxon>Spermatophyta</taxon>
        <taxon>Magnoliopsida</taxon>
        <taxon>Liliopsida</taxon>
        <taxon>Poales</taxon>
        <taxon>Poaceae</taxon>
        <taxon>BOP clade</taxon>
        <taxon>Pooideae</taxon>
        <taxon>Poodae</taxon>
        <taxon>Poeae</taxon>
        <taxon>Poeae Chloroplast Group 1 (Aveneae type)</taxon>
        <taxon>Aveninae</taxon>
        <taxon>Avena</taxon>
    </lineage>
</organism>
<proteinExistence type="predicted"/>
<protein>
    <submittedName>
        <fullName evidence="1">Uncharacterized protein</fullName>
    </submittedName>
</protein>
<reference evidence="1" key="2">
    <citation type="submission" date="2025-09" db="UniProtKB">
        <authorList>
            <consortium name="EnsemblPlants"/>
        </authorList>
    </citation>
    <scope>IDENTIFICATION</scope>
</reference>
<dbReference type="Proteomes" id="UP001732700">
    <property type="component" value="Chromosome 7A"/>
</dbReference>
<sequence>MSSTSKIVSATERGHHILKIEGYSSTKSAFLTGKGLKSHPFTVGGHRWSIYYYPNGDDVSCWRYVSLHLVLDERVARPVTARVQFSFGSAGEERRRLVPCFPKKMKTAPIKYVEGILITYGMLGCAKFIKRADLEKSRHFVDDSFTVRCDIVVINGFRAVEPAPALSRAFVTVPPSDLDRCLRGLLETGNGADATFEVAGERFAAHRWLLAARSPAFSAELLERGGASDVVRVDKMDPRVFKALLSFVYTDSLSLPETTTKQEEAALAQHLLVAAHRYGMERLKLLCEESLCKTIDVGTAANILALAEPLGCRGLKEACFDFLGRSPANLKAVMASDGFQHLSATCPSVLKGLLALGSAPRPVQ</sequence>